<dbReference type="Gene3D" id="3.60.10.10">
    <property type="entry name" value="Endonuclease/exonuclease/phosphatase"/>
    <property type="match status" value="1"/>
</dbReference>
<keyword evidence="3" id="KW-0663">Pyridoxal phosphate</keyword>
<dbReference type="OrthoDB" id="5034579at2759"/>
<dbReference type="InterPro" id="IPR009006">
    <property type="entry name" value="Ala_racemase/Decarboxylase_C"/>
</dbReference>
<evidence type="ECO:0000313" key="6">
    <source>
        <dbReference type="Proteomes" id="UP001152795"/>
    </source>
</evidence>
<dbReference type="CDD" id="cd01650">
    <property type="entry name" value="RT_nLTR_like"/>
    <property type="match status" value="1"/>
</dbReference>
<keyword evidence="5" id="KW-0808">Transferase</keyword>
<evidence type="ECO:0000313" key="5">
    <source>
        <dbReference type="EMBL" id="CAB4026266.1"/>
    </source>
</evidence>
<dbReference type="PRINTS" id="PR01179">
    <property type="entry name" value="ODADCRBXLASE"/>
</dbReference>
<dbReference type="SUPFAM" id="SSF51419">
    <property type="entry name" value="PLP-binding barrel"/>
    <property type="match status" value="1"/>
</dbReference>
<evidence type="ECO:0000256" key="1">
    <source>
        <dbReference type="ARBA" id="ARBA00001933"/>
    </source>
</evidence>
<dbReference type="GO" id="GO:0004586">
    <property type="term" value="F:ornithine decarboxylase activity"/>
    <property type="evidence" value="ECO:0007669"/>
    <property type="project" value="TreeGrafter"/>
</dbReference>
<evidence type="ECO:0000256" key="2">
    <source>
        <dbReference type="ARBA" id="ARBA00008872"/>
    </source>
</evidence>
<name>A0A6S7J331_PARCT</name>
<dbReference type="Pfam" id="PF03372">
    <property type="entry name" value="Exo_endo_phos"/>
    <property type="match status" value="1"/>
</dbReference>
<dbReference type="SUPFAM" id="SSF56219">
    <property type="entry name" value="DNase I-like"/>
    <property type="match status" value="1"/>
</dbReference>
<dbReference type="InterPro" id="IPR002433">
    <property type="entry name" value="Orn_de-COase"/>
</dbReference>
<dbReference type="GO" id="GO:0005737">
    <property type="term" value="C:cytoplasm"/>
    <property type="evidence" value="ECO:0007669"/>
    <property type="project" value="TreeGrafter"/>
</dbReference>
<dbReference type="PROSITE" id="PS50878">
    <property type="entry name" value="RT_POL"/>
    <property type="match status" value="1"/>
</dbReference>
<evidence type="ECO:0000256" key="4">
    <source>
        <dbReference type="ARBA" id="ARBA00023239"/>
    </source>
</evidence>
<dbReference type="Proteomes" id="UP001152795">
    <property type="component" value="Unassembled WGS sequence"/>
</dbReference>
<dbReference type="PANTHER" id="PTHR11482">
    <property type="entry name" value="ARGININE/DIAMINOPIMELATE/ORNITHINE DECARBOXYLASE"/>
    <property type="match status" value="1"/>
</dbReference>
<dbReference type="InterPro" id="IPR005135">
    <property type="entry name" value="Endo/exonuclease/phosphatase"/>
</dbReference>
<dbReference type="CDD" id="cd00622">
    <property type="entry name" value="PLPDE_III_ODC"/>
    <property type="match status" value="1"/>
</dbReference>
<comment type="caution">
    <text evidence="5">The sequence shown here is derived from an EMBL/GenBank/DDBJ whole genome shotgun (WGS) entry which is preliminary data.</text>
</comment>
<dbReference type="Pfam" id="PF02784">
    <property type="entry name" value="Orn_Arg_deC_N"/>
    <property type="match status" value="1"/>
</dbReference>
<dbReference type="InterPro" id="IPR000477">
    <property type="entry name" value="RT_dom"/>
</dbReference>
<dbReference type="GO" id="GO:0033387">
    <property type="term" value="P:putrescine biosynthetic process from arginine, via ornithine"/>
    <property type="evidence" value="ECO:0007669"/>
    <property type="project" value="TreeGrafter"/>
</dbReference>
<organism evidence="5 6">
    <name type="scientific">Paramuricea clavata</name>
    <name type="common">Red gorgonian</name>
    <name type="synonym">Violescent sea-whip</name>
    <dbReference type="NCBI Taxonomy" id="317549"/>
    <lineage>
        <taxon>Eukaryota</taxon>
        <taxon>Metazoa</taxon>
        <taxon>Cnidaria</taxon>
        <taxon>Anthozoa</taxon>
        <taxon>Octocorallia</taxon>
        <taxon>Malacalcyonacea</taxon>
        <taxon>Plexauridae</taxon>
        <taxon>Paramuricea</taxon>
    </lineage>
</organism>
<dbReference type="SUPFAM" id="SSF50621">
    <property type="entry name" value="Alanine racemase C-terminal domain-like"/>
    <property type="match status" value="1"/>
</dbReference>
<dbReference type="Pfam" id="PF00078">
    <property type="entry name" value="RVT_1"/>
    <property type="match status" value="1"/>
</dbReference>
<dbReference type="InterPro" id="IPR036691">
    <property type="entry name" value="Endo/exonu/phosph_ase_sf"/>
</dbReference>
<dbReference type="InterPro" id="IPR000183">
    <property type="entry name" value="Orn/DAP/Arg_de-COase"/>
</dbReference>
<proteinExistence type="inferred from homology"/>
<dbReference type="SUPFAM" id="SSF56672">
    <property type="entry name" value="DNA/RNA polymerases"/>
    <property type="match status" value="1"/>
</dbReference>
<protein>
    <submittedName>
        <fullName evidence="5">RNA-directed DNA polymerase from transposon X-element</fullName>
    </submittedName>
</protein>
<dbReference type="EMBL" id="CACRXK020014106">
    <property type="protein sequence ID" value="CAB4026266.1"/>
    <property type="molecule type" value="Genomic_DNA"/>
</dbReference>
<reference evidence="5" key="1">
    <citation type="submission" date="2020-04" db="EMBL/GenBank/DDBJ databases">
        <authorList>
            <person name="Alioto T."/>
            <person name="Alioto T."/>
            <person name="Gomez Garrido J."/>
        </authorList>
    </citation>
    <scope>NUCLEOTIDE SEQUENCE</scope>
    <source>
        <strain evidence="5">A484AB</strain>
    </source>
</reference>
<keyword evidence="5" id="KW-0695">RNA-directed DNA polymerase</keyword>
<sequence>MAVVVDPCEILNVCANETNNKTYENLLKYKEYFQVQPDKKIKWLGNFDELKCLIFDLFGADGKWSSPRGSAKAFRNDKITITYYTNKKSLLFQGQEGNRLKEVILNQSSKSSDLFTDSIVSHESILCASNNDNLLYASQTVAKTAKISMISDNTRSKSEVTETTSDCSTLEDLQDFIDFSYQNILPLSDNANLSSTRTFDCSTPSRPSVDDNSPAIEKLFGTFKREFESKVEALIFELSEQRETIDRCKQDICKLTSENLNLKSRLAELEQKAFPKNKSNNVIKNAETNDVISSTLSYYLPSTVSNEAPSATNGSTISSLVNNHQVCVPMEGSSETAVFCSPSLNNQPAVVCDKGNNPKRKPLPAKECMPPKANENIEPSNHRLTRSSKVIPPTHKESQPIPTRITYRVPSNAKMKTIRGNSKYRKNQQALIPINLTSTRKVPSRESGFAVPKFMFINICSLAKTKNRVRAVVALEADLVNNDIDVCVVSESHLKPEMPDAVVTIHNYSIFRRDRSWEGRDMRAKGGVAIYVRNNLKVIDIYRSSLYELIGVTLLLPTGNRMSIYGLYHPPRHNYLESDLLDYLINISDDVLDKYPDTVIVCGGDLNSLDIKHLEELSGWDAMVDFSTRGNACLDNCLTNRIDLKHRKEDFHKALAEEDWEDVSQSTNVNDAVNCLERKIMDHMNKCMPTKTVSISSRDPYWMSPLIKSLIKSKSRIARSQKDRLSLINKRISDVICQNRRNFRALVGSRTWWRKTNDISQRNASSSRVTLDNASLTRLNRYFGELCHDDSYVEPTLSIIGDEVDIPSFTEQQVWNALKRIKRTATGPDYIPYWVWNDHAEILTEVITNVWNLSLSSHTWPDSWKRANINPLAKVDLPKEDGDFRGINITPVIARTFEKLVYNSQVKSTVEEILSPTQFAYRQGGSCTNALLTIQNKVLSFLDRANCKAVRLFSMDFSKAFDSVKHSLLSEKLKTVPLNPYIINWYLNFLKNRKQRVVCNDFCGEWMDVNKGTTQGSVSGPYLFNIFLNDLEVDIDGENALFKYADDSNIIVPVWSEGPDTSTDTVGQFLSWSDDNFMTCNPGKCKELIIRKKGYNDQLDNVYNIPQCKELPILGTTFQDNLKFTSHVRDVLSEKFRSSLGTYNGERAAASKRTPEMKRAPRLLLRILTDDSRSLCQLGIKYGAALDQCQHLLKVAKQLDLNVVGVSFHVGSGCFDATAFKTAVESARLVFDWAMDIGFAFSLLDVGGGFPGSASKDICFEEVCSVLNNTIDDCFPSSSGVRIIAEPGRFYVSTAFTLVANVTSRRETKLELSDNKGNHLQHKTTKGFMYYINEGVYGSFNCLIFDHSTVEAIPLRDYHSNDEKFPSSIWGPSCDSMDCVAKNIMLPECNIGDWLYFKEMGAYTLSAASGFNGFLPPSCFYFISLRAKDELKKYLPIVSTVSVKILINVEERSPVSMAINTNSALNYIDIRC</sequence>
<keyword evidence="5" id="KW-0548">Nucleotidyltransferase</keyword>
<dbReference type="InterPro" id="IPR043502">
    <property type="entry name" value="DNA/RNA_pol_sf"/>
</dbReference>
<comment type="similarity">
    <text evidence="2">Belongs to the Orn/Lys/Arg decarboxylase class-II family.</text>
</comment>
<dbReference type="PANTHER" id="PTHR11482:SF6">
    <property type="entry name" value="ORNITHINE DECARBOXYLASE 1-RELATED"/>
    <property type="match status" value="1"/>
</dbReference>
<dbReference type="GO" id="GO:0003964">
    <property type="term" value="F:RNA-directed DNA polymerase activity"/>
    <property type="evidence" value="ECO:0007669"/>
    <property type="project" value="UniProtKB-KW"/>
</dbReference>
<gene>
    <name evidence="5" type="ORF">PACLA_8A085539</name>
</gene>
<dbReference type="InterPro" id="IPR029066">
    <property type="entry name" value="PLP-binding_barrel"/>
</dbReference>
<keyword evidence="4" id="KW-0456">Lyase</keyword>
<accession>A0A6S7J331</accession>
<dbReference type="Gene3D" id="2.40.37.10">
    <property type="entry name" value="Lyase, Ornithine Decarboxylase, Chain A, domain 1"/>
    <property type="match status" value="1"/>
</dbReference>
<comment type="cofactor">
    <cofactor evidence="1">
        <name>pyridoxal 5'-phosphate</name>
        <dbReference type="ChEBI" id="CHEBI:597326"/>
    </cofactor>
</comment>
<dbReference type="InterPro" id="IPR022644">
    <property type="entry name" value="De-COase2_N"/>
</dbReference>
<keyword evidence="6" id="KW-1185">Reference proteome</keyword>
<evidence type="ECO:0000256" key="3">
    <source>
        <dbReference type="ARBA" id="ARBA00022898"/>
    </source>
</evidence>
<dbReference type="Gene3D" id="3.20.20.10">
    <property type="entry name" value="Alanine racemase"/>
    <property type="match status" value="1"/>
</dbReference>